<keyword evidence="2" id="KW-1185">Reference proteome</keyword>
<dbReference type="Proteomes" id="UP001140234">
    <property type="component" value="Unassembled WGS sequence"/>
</dbReference>
<evidence type="ECO:0000313" key="1">
    <source>
        <dbReference type="EMBL" id="KAJ2765706.1"/>
    </source>
</evidence>
<name>A0ACC1JR61_9FUNG</name>
<keyword evidence="1" id="KW-0012">Acyltransferase</keyword>
<comment type="caution">
    <text evidence="1">The sequence shown here is derived from an EMBL/GenBank/DDBJ whole genome shotgun (WGS) entry which is preliminary data.</text>
</comment>
<organism evidence="1 2">
    <name type="scientific">Coemansia nantahalensis</name>
    <dbReference type="NCBI Taxonomy" id="2789366"/>
    <lineage>
        <taxon>Eukaryota</taxon>
        <taxon>Fungi</taxon>
        <taxon>Fungi incertae sedis</taxon>
        <taxon>Zoopagomycota</taxon>
        <taxon>Kickxellomycotina</taxon>
        <taxon>Kickxellomycetes</taxon>
        <taxon>Kickxellales</taxon>
        <taxon>Kickxellaceae</taxon>
        <taxon>Coemansia</taxon>
    </lineage>
</organism>
<keyword evidence="1" id="KW-0808">Transferase</keyword>
<protein>
    <submittedName>
        <fullName evidence="1">E3 ubiquitin-protein ligase ubr1</fullName>
        <ecNumber evidence="1">2.3.2.27</ecNumber>
    </submittedName>
</protein>
<reference evidence="1" key="1">
    <citation type="submission" date="2022-07" db="EMBL/GenBank/DDBJ databases">
        <title>Phylogenomic reconstructions and comparative analyses of Kickxellomycotina fungi.</title>
        <authorList>
            <person name="Reynolds N.K."/>
            <person name="Stajich J.E."/>
            <person name="Barry K."/>
            <person name="Grigoriev I.V."/>
            <person name="Crous P."/>
            <person name="Smith M.E."/>
        </authorList>
    </citation>
    <scope>NUCLEOTIDE SEQUENCE</scope>
    <source>
        <strain evidence="1">CBS 109366</strain>
    </source>
</reference>
<dbReference type="EC" id="2.3.2.27" evidence="1"/>
<feature type="non-terminal residue" evidence="1">
    <location>
        <position position="667"/>
    </location>
</feature>
<dbReference type="EMBL" id="JANBUJ010001920">
    <property type="protein sequence ID" value="KAJ2765706.1"/>
    <property type="molecule type" value="Genomic_DNA"/>
</dbReference>
<gene>
    <name evidence="1" type="primary">UBR1_2</name>
    <name evidence="1" type="ORF">IWQ57_004670</name>
</gene>
<accession>A0ACC1JR61</accession>
<evidence type="ECO:0000313" key="2">
    <source>
        <dbReference type="Proteomes" id="UP001140234"/>
    </source>
</evidence>
<sequence>MADIEADMPRSPSKAAAVSLAKGANLIRSADQLRAMDQIAAGAYGAASGLSGFPVLYHERGLAASTCGHLMHMRCFVQYCQGIESRRVQQPTRNHPENLHRKEYLCPLCKSLGNVLLPVLPQASDHDLLAVAERDPARFSAPAAAAPVEHTAAFERWLQDDWQPFGDVLSQAVEGRSGQGGAASAGGDSAATVSGTTGDDVGSGSSFPFNIAESIPRLEDLVRGTARLPTGLGIQTLLSRLLPQLAGNATGVAPGSERLALPLSYYVRWLSERQLGDVGHHHHSHRGCGRDAAGETQNPQQLAAELESRLRENMEAFQYMHTRLYEVLQNVQRDNHVGLPAPSLVEHLGQTRDPASDDVHAQPCRQHTRRASATAGDGAEGNNKGVGGANCPRGAAPTAGAVEPGAPAPDSQTGALMPFLQTILDQIGILGSAGGMQPGAVPLAGQLLGAKEQPYPFDMAAASLFSHSLVVLELSQRGVRNPPVFSHEDSRTLPSGSLTDGVPEMQAAFMYALAKVSELHYRSVLQPLTELGGPNTAGLDQRTPAQRLHALIAESRLQFAAMAAAAPAAPVPGGLPVDSLARSRLEMLGDIGCALAPLFGAHRTTTPEYARQQSRWLTGSDKVAARPLLMQNVFAVFSGLSLSLVAPFELDIWHLIRLFLTAELVRV</sequence>
<proteinExistence type="predicted"/>